<gene>
    <name evidence="2" type="ORF">g.13462</name>
</gene>
<dbReference type="InterPro" id="IPR006578">
    <property type="entry name" value="MADF-dom"/>
</dbReference>
<feature type="domain" description="MADF" evidence="1">
    <location>
        <begin position="22"/>
        <end position="120"/>
    </location>
</feature>
<name>A0A1B6BY55_9HEMI</name>
<dbReference type="PANTHER" id="PTHR21505:SF8">
    <property type="entry name" value="DPT-YFP REPRESSOR BY OVEREXPRESSION, ISOFORM D-RELATED"/>
    <property type="match status" value="1"/>
</dbReference>
<sequence>MFENCEINSIDESTECSEALRLFIKRFEISPELWNCADRNYYSKTARTAALDRLVPFLARIKPGAKREDVKKKINSLRTNFRKELKKIAISKMSGNSPGKEYKPTAWSFYALSFLERFENPIEQQQSEAEEQMPVNKEVEVGSRLISESLQVVCSPSISSIISPTKSLQTPPNKKIKTQGPIAKQNELLQKACSYLKNSNSSIPTIAKAWGEKLLTLETNQRQFAEKAINDVLFEASLGTLNRNSVKINECQN</sequence>
<dbReference type="SMART" id="SM00595">
    <property type="entry name" value="MADF"/>
    <property type="match status" value="1"/>
</dbReference>
<dbReference type="Pfam" id="PF10545">
    <property type="entry name" value="MADF_DNA_bdg"/>
    <property type="match status" value="1"/>
</dbReference>
<accession>A0A1B6BY55</accession>
<reference evidence="2" key="1">
    <citation type="submission" date="2015-12" db="EMBL/GenBank/DDBJ databases">
        <title>De novo transcriptome assembly of four potential Pierce s Disease insect vectors from Arizona vineyards.</title>
        <authorList>
            <person name="Tassone E.E."/>
        </authorList>
    </citation>
    <scope>NUCLEOTIDE SEQUENCE</scope>
</reference>
<organism evidence="2">
    <name type="scientific">Clastoptera arizonana</name>
    <name type="common">Arizona spittle bug</name>
    <dbReference type="NCBI Taxonomy" id="38151"/>
    <lineage>
        <taxon>Eukaryota</taxon>
        <taxon>Metazoa</taxon>
        <taxon>Ecdysozoa</taxon>
        <taxon>Arthropoda</taxon>
        <taxon>Hexapoda</taxon>
        <taxon>Insecta</taxon>
        <taxon>Pterygota</taxon>
        <taxon>Neoptera</taxon>
        <taxon>Paraneoptera</taxon>
        <taxon>Hemiptera</taxon>
        <taxon>Auchenorrhyncha</taxon>
        <taxon>Cercopoidea</taxon>
        <taxon>Clastopteridae</taxon>
        <taxon>Clastoptera</taxon>
    </lineage>
</organism>
<evidence type="ECO:0000259" key="1">
    <source>
        <dbReference type="PROSITE" id="PS51029"/>
    </source>
</evidence>
<protein>
    <recommendedName>
        <fullName evidence="1">MADF domain-containing protein</fullName>
    </recommendedName>
</protein>
<dbReference type="PANTHER" id="PTHR21505">
    <property type="entry name" value="MADF DOMAIN-CONTAINING PROTEIN-RELATED"/>
    <property type="match status" value="1"/>
</dbReference>
<proteinExistence type="predicted"/>
<dbReference type="EMBL" id="GEDC01031112">
    <property type="protein sequence ID" value="JAS06186.1"/>
    <property type="molecule type" value="Transcribed_RNA"/>
</dbReference>
<dbReference type="AlphaFoldDB" id="A0A1B6BY55"/>
<evidence type="ECO:0000313" key="2">
    <source>
        <dbReference type="EMBL" id="JAS06186.1"/>
    </source>
</evidence>
<dbReference type="PROSITE" id="PS51029">
    <property type="entry name" value="MADF"/>
    <property type="match status" value="1"/>
</dbReference>